<accession>A0A3F3PJV2</accession>
<organism evidence="1 2">
    <name type="scientific">Aspergillus welwitschiae</name>
    <dbReference type="NCBI Taxonomy" id="1341132"/>
    <lineage>
        <taxon>Eukaryota</taxon>
        <taxon>Fungi</taxon>
        <taxon>Dikarya</taxon>
        <taxon>Ascomycota</taxon>
        <taxon>Pezizomycotina</taxon>
        <taxon>Eurotiomycetes</taxon>
        <taxon>Eurotiomycetidae</taxon>
        <taxon>Eurotiales</taxon>
        <taxon>Aspergillaceae</taxon>
        <taxon>Aspergillus</taxon>
        <taxon>Aspergillus subgen. Circumdati</taxon>
    </lineage>
</organism>
<dbReference type="Proteomes" id="UP000253729">
    <property type="component" value="Unassembled WGS sequence"/>
</dbReference>
<proteinExistence type="predicted"/>
<dbReference type="GeneID" id="38138238"/>
<name>A0A3F3PJV2_9EURO</name>
<gene>
    <name evidence="1" type="ORF">BDQ94DRAFT_164027</name>
</gene>
<protein>
    <submittedName>
        <fullName evidence="1">Uncharacterized protein</fullName>
    </submittedName>
</protein>
<evidence type="ECO:0000313" key="2">
    <source>
        <dbReference type="Proteomes" id="UP000253729"/>
    </source>
</evidence>
<dbReference type="AlphaFoldDB" id="A0A3F3PJV2"/>
<evidence type="ECO:0000313" key="1">
    <source>
        <dbReference type="EMBL" id="RDH26992.1"/>
    </source>
</evidence>
<dbReference type="RefSeq" id="XP_026620014.1">
    <property type="nucleotide sequence ID" value="XM_026769882.1"/>
</dbReference>
<sequence length="203" mass="23555">MCLTPDKSKTPDYSVQWKHMDISMLFNFIRQDEAVLRYQDQLESEIRRNRATYRQLIDHCSDLEGRLCEVEHMRTRSELKLSHVTEDNKTLHRTLELERTKIREMASRLASLSSVNHALLSGESKDLGSDTKSVDTQQLLLENEQQRIMISNLHSILESKNDIIKSLRQALSEEVNTGIKGTIEQLEDCSESNMSYWGQIEEV</sequence>
<keyword evidence="2" id="KW-1185">Reference proteome</keyword>
<reference evidence="1 2" key="1">
    <citation type="submission" date="2018-07" db="EMBL/GenBank/DDBJ databases">
        <title>The genomes of Aspergillus section Nigri reveals drivers in fungal speciation.</title>
        <authorList>
            <consortium name="DOE Joint Genome Institute"/>
            <person name="Vesth T.C."/>
            <person name="Nybo J."/>
            <person name="Theobald S."/>
            <person name="Brandl J."/>
            <person name="Frisvad J.C."/>
            <person name="Nielsen K.F."/>
            <person name="Lyhne E.K."/>
            <person name="Kogle M.E."/>
            <person name="Kuo A."/>
            <person name="Riley R."/>
            <person name="Clum A."/>
            <person name="Nolan M."/>
            <person name="Lipzen A."/>
            <person name="Salamov A."/>
            <person name="Henrissat B."/>
            <person name="Wiebenga A."/>
            <person name="De vries R.P."/>
            <person name="Grigoriev I.V."/>
            <person name="Mortensen U.H."/>
            <person name="Andersen M.R."/>
            <person name="Baker S.E."/>
        </authorList>
    </citation>
    <scope>NUCLEOTIDE SEQUENCE [LARGE SCALE GENOMIC DNA]</scope>
    <source>
        <strain evidence="1 2">CBS 139.54b</strain>
    </source>
</reference>
<dbReference type="EMBL" id="KZ852106">
    <property type="protein sequence ID" value="RDH26992.1"/>
    <property type="molecule type" value="Genomic_DNA"/>
</dbReference>